<dbReference type="SUPFAM" id="SSF55486">
    <property type="entry name" value="Metalloproteases ('zincins'), catalytic domain"/>
    <property type="match status" value="1"/>
</dbReference>
<accession>A0ABU9GCG8</accession>
<dbReference type="InterPro" id="IPR001567">
    <property type="entry name" value="Pept_M3A_M3B_dom"/>
</dbReference>
<evidence type="ECO:0000259" key="7">
    <source>
        <dbReference type="Pfam" id="PF01432"/>
    </source>
</evidence>
<dbReference type="Proteomes" id="UP001379949">
    <property type="component" value="Unassembled WGS sequence"/>
</dbReference>
<keyword evidence="9" id="KW-1185">Reference proteome</keyword>
<evidence type="ECO:0000256" key="3">
    <source>
        <dbReference type="ARBA" id="ARBA00022801"/>
    </source>
</evidence>
<keyword evidence="2 6" id="KW-0479">Metal-binding</keyword>
<protein>
    <submittedName>
        <fullName evidence="8">M3 family metallopeptidase</fullName>
    </submittedName>
</protein>
<comment type="cofactor">
    <cofactor evidence="6">
        <name>Zn(2+)</name>
        <dbReference type="ChEBI" id="CHEBI:29105"/>
    </cofactor>
    <text evidence="6">Binds 1 zinc ion.</text>
</comment>
<feature type="domain" description="Peptidase M3A/M3B catalytic" evidence="7">
    <location>
        <begin position="2"/>
        <end position="42"/>
    </location>
</feature>
<evidence type="ECO:0000256" key="2">
    <source>
        <dbReference type="ARBA" id="ARBA00022723"/>
    </source>
</evidence>
<keyword evidence="4 6" id="KW-0862">Zinc</keyword>
<keyword evidence="3 6" id="KW-0378">Hydrolase</keyword>
<keyword evidence="5 6" id="KW-0482">Metalloprotease</keyword>
<evidence type="ECO:0000313" key="9">
    <source>
        <dbReference type="Proteomes" id="UP001379949"/>
    </source>
</evidence>
<comment type="caution">
    <text evidence="8">The sequence shown here is derived from an EMBL/GenBank/DDBJ whole genome shotgun (WGS) entry which is preliminary data.</text>
</comment>
<evidence type="ECO:0000256" key="5">
    <source>
        <dbReference type="ARBA" id="ARBA00023049"/>
    </source>
</evidence>
<evidence type="ECO:0000256" key="1">
    <source>
        <dbReference type="ARBA" id="ARBA00022670"/>
    </source>
</evidence>
<dbReference type="EMBL" id="JBAKAR010000380">
    <property type="protein sequence ID" value="MEL0615152.1"/>
    <property type="molecule type" value="Genomic_DNA"/>
</dbReference>
<evidence type="ECO:0000256" key="6">
    <source>
        <dbReference type="RuleBase" id="RU003435"/>
    </source>
</evidence>
<reference evidence="8 9" key="1">
    <citation type="submission" date="2024-02" db="EMBL/GenBank/DDBJ databases">
        <title>Bacteria isolated from the canopy kelp, Nereocystis luetkeana.</title>
        <authorList>
            <person name="Pfister C.A."/>
            <person name="Younker I.T."/>
            <person name="Light S.H."/>
        </authorList>
    </citation>
    <scope>NUCLEOTIDE SEQUENCE [LARGE SCALE GENOMIC DNA]</scope>
    <source>
        <strain evidence="8 9">TI.4.07</strain>
    </source>
</reference>
<comment type="similarity">
    <text evidence="6">Belongs to the peptidase M3 family.</text>
</comment>
<sequence length="45" mass="4709">KATGARFRDTILATGGSRPAAELFAEIRGREPSTDALLRHSGIAA</sequence>
<evidence type="ECO:0000256" key="4">
    <source>
        <dbReference type="ARBA" id="ARBA00022833"/>
    </source>
</evidence>
<feature type="non-terminal residue" evidence="8">
    <location>
        <position position="1"/>
    </location>
</feature>
<organism evidence="8 9">
    <name type="scientific">Marinomonas arenicola</name>
    <dbReference type="NCBI Taxonomy" id="569601"/>
    <lineage>
        <taxon>Bacteria</taxon>
        <taxon>Pseudomonadati</taxon>
        <taxon>Pseudomonadota</taxon>
        <taxon>Gammaproteobacteria</taxon>
        <taxon>Oceanospirillales</taxon>
        <taxon>Oceanospirillaceae</taxon>
        <taxon>Marinomonas</taxon>
    </lineage>
</organism>
<keyword evidence="1 6" id="KW-0645">Protease</keyword>
<gene>
    <name evidence="8" type="ORF">V6242_18665</name>
</gene>
<name>A0ABU9GCG8_9GAMM</name>
<dbReference type="Pfam" id="PF01432">
    <property type="entry name" value="Peptidase_M3"/>
    <property type="match status" value="1"/>
</dbReference>
<dbReference type="Gene3D" id="1.10.1370.40">
    <property type="match status" value="1"/>
</dbReference>
<evidence type="ECO:0000313" key="8">
    <source>
        <dbReference type="EMBL" id="MEL0615152.1"/>
    </source>
</evidence>
<proteinExistence type="inferred from homology"/>
<dbReference type="RefSeq" id="WP_341568307.1">
    <property type="nucleotide sequence ID" value="NZ_JBAKAR010000380.1"/>
</dbReference>